<dbReference type="AlphaFoldDB" id="W5N482"/>
<name>W5N482_LEPOC</name>
<evidence type="ECO:0000256" key="1">
    <source>
        <dbReference type="SAM" id="MobiDB-lite"/>
    </source>
</evidence>
<reference evidence="3" key="1">
    <citation type="submission" date="2011-12" db="EMBL/GenBank/DDBJ databases">
        <title>The Draft Genome of Lepisosteus oculatus.</title>
        <authorList>
            <consortium name="The Broad Institute Genome Assembly &amp; Analysis Group"/>
            <consortium name="Computational R&amp;D Group"/>
            <consortium name="and Sequencing Platform"/>
            <person name="Di Palma F."/>
            <person name="Alfoldi J."/>
            <person name="Johnson J."/>
            <person name="Berlin A."/>
            <person name="Gnerre S."/>
            <person name="Jaffe D."/>
            <person name="MacCallum I."/>
            <person name="Young S."/>
            <person name="Walker B.J."/>
            <person name="Lander E.S."/>
            <person name="Lindblad-Toh K."/>
        </authorList>
    </citation>
    <scope>NUCLEOTIDE SEQUENCE [LARGE SCALE GENOMIC DNA]</scope>
</reference>
<dbReference type="Ensembl" id="ENSLOCT00000015470.1">
    <property type="protein sequence ID" value="ENSLOCP00000015441.1"/>
    <property type="gene ID" value="ENSLOCG00000012537.1"/>
</dbReference>
<sequence>GDSFTQFRFSEEKEWEVDALANNQMSAFFVDSQLLAQSLQALPLHVRLNVEAELVQVSAPAELPVIIMKNKQDFSLTGQFGVPTAIKPAPTCASSANTPVPLSESVDGKPLRAIAPQMSVSAAQPPADDLDEELDLLLSLDPHVPAAIDSVPSQTNDLNKDEMKAPSPVITSDGVKEEQERSPEATVLKKEITEDDLEDWLDSMIS</sequence>
<proteinExistence type="predicted"/>
<dbReference type="Proteomes" id="UP000018468">
    <property type="component" value="Linkage group LG7"/>
</dbReference>
<evidence type="ECO:0000313" key="2">
    <source>
        <dbReference type="Ensembl" id="ENSLOCP00000015441.1"/>
    </source>
</evidence>
<dbReference type="PANTHER" id="PTHR16524:SF2">
    <property type="entry name" value="CELL DEATH REGULATOR AVEN"/>
    <property type="match status" value="1"/>
</dbReference>
<dbReference type="InterPro" id="IPR026187">
    <property type="entry name" value="Aven"/>
</dbReference>
<keyword evidence="3" id="KW-1185">Reference proteome</keyword>
<dbReference type="GeneTree" id="ENSGT00390000003299"/>
<dbReference type="eggNOG" id="ENOG502S0YI">
    <property type="taxonomic scope" value="Eukaryota"/>
</dbReference>
<organism evidence="2 3">
    <name type="scientific">Lepisosteus oculatus</name>
    <name type="common">Spotted gar</name>
    <dbReference type="NCBI Taxonomy" id="7918"/>
    <lineage>
        <taxon>Eukaryota</taxon>
        <taxon>Metazoa</taxon>
        <taxon>Chordata</taxon>
        <taxon>Craniata</taxon>
        <taxon>Vertebrata</taxon>
        <taxon>Euteleostomi</taxon>
        <taxon>Actinopterygii</taxon>
        <taxon>Neopterygii</taxon>
        <taxon>Holostei</taxon>
        <taxon>Semionotiformes</taxon>
        <taxon>Lepisosteidae</taxon>
        <taxon>Lepisosteus</taxon>
    </lineage>
</organism>
<evidence type="ECO:0000313" key="3">
    <source>
        <dbReference type="Proteomes" id="UP000018468"/>
    </source>
</evidence>
<dbReference type="PANTHER" id="PTHR16524">
    <property type="entry name" value="CELL DEATH REGULATOR AVEN"/>
    <property type="match status" value="1"/>
</dbReference>
<reference evidence="2" key="3">
    <citation type="submission" date="2025-09" db="UniProtKB">
        <authorList>
            <consortium name="Ensembl"/>
        </authorList>
    </citation>
    <scope>IDENTIFICATION</scope>
</reference>
<dbReference type="InParanoid" id="W5N482"/>
<feature type="region of interest" description="Disordered" evidence="1">
    <location>
        <begin position="148"/>
        <end position="185"/>
    </location>
</feature>
<reference evidence="2" key="2">
    <citation type="submission" date="2025-08" db="UniProtKB">
        <authorList>
            <consortium name="Ensembl"/>
        </authorList>
    </citation>
    <scope>IDENTIFICATION</scope>
</reference>
<dbReference type="EMBL" id="AHAT01019043">
    <property type="status" value="NOT_ANNOTATED_CDS"/>
    <property type="molecule type" value="Genomic_DNA"/>
</dbReference>
<feature type="compositionally biased region" description="Basic and acidic residues" evidence="1">
    <location>
        <begin position="174"/>
        <end position="185"/>
    </location>
</feature>
<dbReference type="HOGENOM" id="CLU_074829_1_0_1"/>
<protein>
    <submittedName>
        <fullName evidence="2">Apoptosis, caspase activation inhibitor</fullName>
    </submittedName>
</protein>
<dbReference type="STRING" id="7918.ENSLOCP00000015441"/>
<dbReference type="Bgee" id="ENSLOCG00000012537">
    <property type="expression patterns" value="Expressed in ovary and 13 other cell types or tissues"/>
</dbReference>
<accession>W5N482</accession>
<dbReference type="OMA" id="NEWERTR"/>